<evidence type="ECO:0000259" key="3">
    <source>
        <dbReference type="Pfam" id="PF02557"/>
    </source>
</evidence>
<gene>
    <name evidence="4" type="ORF">ERS852490_00558</name>
</gene>
<dbReference type="PANTHER" id="PTHR34385">
    <property type="entry name" value="D-ALANYL-D-ALANINE CARBOXYPEPTIDASE"/>
    <property type="match status" value="1"/>
</dbReference>
<dbReference type="PANTHER" id="PTHR34385:SF1">
    <property type="entry name" value="PEPTIDOGLYCAN L-ALANYL-D-GLUTAMATE ENDOPEPTIDASE CWLK"/>
    <property type="match status" value="1"/>
</dbReference>
<dbReference type="InterPro" id="IPR003709">
    <property type="entry name" value="VanY-like_core_dom"/>
</dbReference>
<name>A0A174YS34_9FIRM</name>
<dbReference type="InterPro" id="IPR052179">
    <property type="entry name" value="DD-CPase-like"/>
</dbReference>
<dbReference type="InterPro" id="IPR009045">
    <property type="entry name" value="Zn_M74/Hedgehog-like"/>
</dbReference>
<dbReference type="CDD" id="cd14852">
    <property type="entry name" value="LD-carboxypeptidase"/>
    <property type="match status" value="1"/>
</dbReference>
<keyword evidence="2" id="KW-1133">Transmembrane helix</keyword>
<keyword evidence="4" id="KW-0645">Protease</keyword>
<dbReference type="Gene3D" id="3.30.1380.10">
    <property type="match status" value="1"/>
</dbReference>
<dbReference type="AlphaFoldDB" id="A0A174YS34"/>
<evidence type="ECO:0000313" key="5">
    <source>
        <dbReference type="Proteomes" id="UP000095621"/>
    </source>
</evidence>
<dbReference type="InterPro" id="IPR058193">
    <property type="entry name" value="VanY/YodJ_core_dom"/>
</dbReference>
<feature type="domain" description="D-alanyl-D-alanine carboxypeptidase-like core" evidence="3">
    <location>
        <begin position="169"/>
        <end position="289"/>
    </location>
</feature>
<evidence type="ECO:0000256" key="1">
    <source>
        <dbReference type="SAM" id="MobiDB-lite"/>
    </source>
</evidence>
<dbReference type="SUPFAM" id="SSF55166">
    <property type="entry name" value="Hedgehog/DD-peptidase"/>
    <property type="match status" value="1"/>
</dbReference>
<dbReference type="RefSeq" id="WP_055214504.1">
    <property type="nucleotide sequence ID" value="NZ_CZBU01000001.1"/>
</dbReference>
<keyword evidence="4" id="KW-0378">Hydrolase</keyword>
<keyword evidence="4" id="KW-0121">Carboxypeptidase</keyword>
<dbReference type="GO" id="GO:0006508">
    <property type="term" value="P:proteolysis"/>
    <property type="evidence" value="ECO:0007669"/>
    <property type="project" value="InterPro"/>
</dbReference>
<feature type="compositionally biased region" description="Low complexity" evidence="1">
    <location>
        <begin position="73"/>
        <end position="102"/>
    </location>
</feature>
<sequence length="317" mass="35071">MTKRRLTRRQRQVRRNRIILACAAAALLIIIIVIISVSMKGCSKSKNADKNGKSTTAKVEESTQTKENESTSEEVSSTDTNTDTSSAIMSGEVSSHASSNSSEFAPPVVPSGNTVSKGTTSKGFQIQEINGATYIDGVLIANKTYALPQDFIPTNPDQPVNADRSSTCLDKTLMSAWNTMLKDATAKGLNIYIASGYRSYNYQVNVYNRYVKSDGASVADTYSSRPGNSEHQTGLCFDLNTIEDSFQYTNEGKWVNDNCYKYGFCIRFPKGKDSATGYQYESWHLRYVGVDLATKLYNNGDWLSLEEYFGITSEYPN</sequence>
<keyword evidence="2" id="KW-0812">Transmembrane</keyword>
<keyword evidence="2" id="KW-0472">Membrane</keyword>
<feature type="compositionally biased region" description="Basic and acidic residues" evidence="1">
    <location>
        <begin position="46"/>
        <end position="69"/>
    </location>
</feature>
<dbReference type="GO" id="GO:0004180">
    <property type="term" value="F:carboxypeptidase activity"/>
    <property type="evidence" value="ECO:0007669"/>
    <property type="project" value="UniProtKB-KW"/>
</dbReference>
<dbReference type="OrthoDB" id="9792074at2"/>
<evidence type="ECO:0000313" key="4">
    <source>
        <dbReference type="EMBL" id="CUQ75519.1"/>
    </source>
</evidence>
<evidence type="ECO:0000256" key="2">
    <source>
        <dbReference type="SAM" id="Phobius"/>
    </source>
</evidence>
<feature type="transmembrane region" description="Helical" evidence="2">
    <location>
        <begin position="20"/>
        <end position="39"/>
    </location>
</feature>
<dbReference type="EMBL" id="CZBU01000001">
    <property type="protein sequence ID" value="CUQ75519.1"/>
    <property type="molecule type" value="Genomic_DNA"/>
</dbReference>
<accession>A0A174YS34</accession>
<dbReference type="Proteomes" id="UP000095621">
    <property type="component" value="Unassembled WGS sequence"/>
</dbReference>
<protein>
    <submittedName>
        <fullName evidence="4">D-alanyl-D-alanine carboxypeptidase</fullName>
    </submittedName>
</protein>
<dbReference type="Pfam" id="PF02557">
    <property type="entry name" value="VanY"/>
    <property type="match status" value="1"/>
</dbReference>
<reference evidence="4 5" key="1">
    <citation type="submission" date="2015-09" db="EMBL/GenBank/DDBJ databases">
        <authorList>
            <consortium name="Pathogen Informatics"/>
        </authorList>
    </citation>
    <scope>NUCLEOTIDE SEQUENCE [LARGE SCALE GENOMIC DNA]</scope>
    <source>
        <strain evidence="4 5">2789STDY5834875</strain>
    </source>
</reference>
<organism evidence="4 5">
    <name type="scientific">Lachnospira eligens</name>
    <dbReference type="NCBI Taxonomy" id="39485"/>
    <lineage>
        <taxon>Bacteria</taxon>
        <taxon>Bacillati</taxon>
        <taxon>Bacillota</taxon>
        <taxon>Clostridia</taxon>
        <taxon>Lachnospirales</taxon>
        <taxon>Lachnospiraceae</taxon>
        <taxon>Lachnospira</taxon>
    </lineage>
</organism>
<feature type="region of interest" description="Disordered" evidence="1">
    <location>
        <begin position="43"/>
        <end position="116"/>
    </location>
</feature>
<proteinExistence type="predicted"/>